<dbReference type="GO" id="GO:0004620">
    <property type="term" value="F:phospholipase activity"/>
    <property type="evidence" value="ECO:0007669"/>
    <property type="project" value="TreeGrafter"/>
</dbReference>
<dbReference type="GO" id="GO:0046872">
    <property type="term" value="F:metal ion binding"/>
    <property type="evidence" value="ECO:0007669"/>
    <property type="project" value="InterPro"/>
</dbReference>
<protein>
    <recommendedName>
        <fullName evidence="2">DDHD domain-containing protein</fullName>
    </recommendedName>
</protein>
<evidence type="ECO:0000259" key="2">
    <source>
        <dbReference type="PROSITE" id="PS51043"/>
    </source>
</evidence>
<dbReference type="InterPro" id="IPR004177">
    <property type="entry name" value="DDHD_dom"/>
</dbReference>
<accession>A0AAD5UI74</accession>
<dbReference type="EMBL" id="JADGKB010000023">
    <property type="protein sequence ID" value="KAJ3258827.1"/>
    <property type="molecule type" value="Genomic_DNA"/>
</dbReference>
<dbReference type="Pfam" id="PF02862">
    <property type="entry name" value="DDHD"/>
    <property type="match status" value="1"/>
</dbReference>
<keyword evidence="4" id="KW-1185">Reference proteome</keyword>
<dbReference type="InterPro" id="IPR029058">
    <property type="entry name" value="AB_hydrolase_fold"/>
</dbReference>
<comment type="caution">
    <text evidence="3">The sequence shown here is derived from an EMBL/GenBank/DDBJ whole genome shotgun (WGS) entry which is preliminary data.</text>
</comment>
<dbReference type="InterPro" id="IPR058055">
    <property type="entry name" value="PA-PLA1"/>
</dbReference>
<feature type="region of interest" description="Disordered" evidence="1">
    <location>
        <begin position="282"/>
        <end position="353"/>
    </location>
</feature>
<name>A0AAD5UI74_9FUNG</name>
<organism evidence="3 4">
    <name type="scientific">Boothiomyces macroporosus</name>
    <dbReference type="NCBI Taxonomy" id="261099"/>
    <lineage>
        <taxon>Eukaryota</taxon>
        <taxon>Fungi</taxon>
        <taxon>Fungi incertae sedis</taxon>
        <taxon>Chytridiomycota</taxon>
        <taxon>Chytridiomycota incertae sedis</taxon>
        <taxon>Chytridiomycetes</taxon>
        <taxon>Rhizophydiales</taxon>
        <taxon>Terramycetaceae</taxon>
        <taxon>Boothiomyces</taxon>
    </lineage>
</organism>
<dbReference type="PANTHER" id="PTHR23509">
    <property type="entry name" value="PA-PL1 PHOSPHOLIPASE FAMILY"/>
    <property type="match status" value="1"/>
</dbReference>
<dbReference type="SMART" id="SM01127">
    <property type="entry name" value="DDHD"/>
    <property type="match status" value="1"/>
</dbReference>
<evidence type="ECO:0000256" key="1">
    <source>
        <dbReference type="SAM" id="MobiDB-lite"/>
    </source>
</evidence>
<reference evidence="3" key="1">
    <citation type="submission" date="2020-05" db="EMBL/GenBank/DDBJ databases">
        <title>Phylogenomic resolution of chytrid fungi.</title>
        <authorList>
            <person name="Stajich J.E."/>
            <person name="Amses K."/>
            <person name="Simmons R."/>
            <person name="Seto K."/>
            <person name="Myers J."/>
            <person name="Bonds A."/>
            <person name="Quandt C.A."/>
            <person name="Barry K."/>
            <person name="Liu P."/>
            <person name="Grigoriev I."/>
            <person name="Longcore J.E."/>
            <person name="James T.Y."/>
        </authorList>
    </citation>
    <scope>NUCLEOTIDE SEQUENCE</scope>
    <source>
        <strain evidence="3">PLAUS21</strain>
    </source>
</reference>
<sequence length="465" mass="53579">MGSQHNNYGDNLANLRKTCVDTAKEELDLDLNIEWIPIDVLFYFTSYHGQMLINIVTQTVNDTYENFMKEHPDFKGKVSLFCHSLGSIITYDILANQRSSTDSPPEPTFPADTTHFPIVYPKLAFRPDFLFALGSPLSAVMVQRGQSWEKYQIDPRIKYFNIFNLYDPIAYRMEPLIDPRFIEISPVLLQRPSSAATKPFEFSYYKEMIYAYLPDLKLPSLEITKFDFSSMNIEFPSFSAFSGFGVEFPKLPTIPTLSAAQDAFKSQFVSLIPTMFQQDTEDEAKLGSKRKYTDDDTGHAKKKREIQDEEGNVATEHIEENQKANSPSRSLKKNQLRVIKEPTRKSKRNQPLRATSPIEAISEAKERIVSNLSSMIKTYWQTTPKSPKKNKNYIHHLEKNVNHLGDALTKELVAAAAETKARIQKEHDEKKRKPEHSRVDYFVQENLIDNMLHQVIHFNPVYDWG</sequence>
<dbReference type="PROSITE" id="PS51043">
    <property type="entry name" value="DDHD"/>
    <property type="match status" value="1"/>
</dbReference>
<gene>
    <name evidence="3" type="ORF">HK103_003209</name>
</gene>
<dbReference type="Proteomes" id="UP001210925">
    <property type="component" value="Unassembled WGS sequence"/>
</dbReference>
<dbReference type="GO" id="GO:0005737">
    <property type="term" value="C:cytoplasm"/>
    <property type="evidence" value="ECO:0007669"/>
    <property type="project" value="TreeGrafter"/>
</dbReference>
<proteinExistence type="predicted"/>
<dbReference type="SUPFAM" id="SSF53474">
    <property type="entry name" value="alpha/beta-Hydrolases"/>
    <property type="match status" value="1"/>
</dbReference>
<evidence type="ECO:0000313" key="4">
    <source>
        <dbReference type="Proteomes" id="UP001210925"/>
    </source>
</evidence>
<evidence type="ECO:0000313" key="3">
    <source>
        <dbReference type="EMBL" id="KAJ3258827.1"/>
    </source>
</evidence>
<dbReference type="PANTHER" id="PTHR23509:SF10">
    <property type="entry name" value="LD21067P"/>
    <property type="match status" value="1"/>
</dbReference>
<feature type="domain" description="DDHD" evidence="2">
    <location>
        <begin position="123"/>
        <end position="323"/>
    </location>
</feature>
<dbReference type="AlphaFoldDB" id="A0AAD5UI74"/>
<feature type="compositionally biased region" description="Basic and acidic residues" evidence="1">
    <location>
        <begin position="283"/>
        <end position="299"/>
    </location>
</feature>